<dbReference type="GO" id="GO:0005743">
    <property type="term" value="C:mitochondrial inner membrane"/>
    <property type="evidence" value="ECO:0007669"/>
    <property type="project" value="UniProtKB-SubCell"/>
</dbReference>
<dbReference type="GO" id="GO:0003723">
    <property type="term" value="F:RNA binding"/>
    <property type="evidence" value="ECO:0007669"/>
    <property type="project" value="UniProtKB-UniRule"/>
</dbReference>
<dbReference type="SUPFAM" id="SSF54928">
    <property type="entry name" value="RNA-binding domain, RBD"/>
    <property type="match status" value="1"/>
</dbReference>
<protein>
    <recommendedName>
        <fullName evidence="3 10">Mitochondrial escape protein 2</fullName>
    </recommendedName>
</protein>
<sequence length="844" mass="94099">MAPVVRSLHSRQLLWRGQFLCMGRRRCQSYRSICQASAAEPHRAGHIQKSQNEALIFISSVLPVHLGWLSRIPYVNLNAMVLQRLEKLGVKGAELTGSPTVVEQVLPDELHPNITQVIPRLTEGGAFVKLSHGPETSGSDIIEVITQHLHENPVKPWFTLFNSASAALVRGRPWVEDLSYRFPSSRVKVEFLPVSSDAPAAELTQENLYTLARTYGKLTDIIPQPADSKVVPRYALLDFSNPVSAVMAKNCLHGFKVPSGDIGGKAGTILHFSYERKIKAHWIRDWFFSHPRIVLPILVAILAGITVAIFDPIRTFFIRLKISPPLQFQDNRLWMWLQRQATKANSLFSLHRGQIHESKGLNEIWEERKEDAQQIQNWLVEGNDTFIVVHGPRGLGKKEFVLDEALKNYKNKLVIDCKPIQEAPGDSTMIAAAAAEVGYKPVFSWMNSISSVIDVATQSAIGTKAGLSETLDTQLGNILRNTAKALKKVALDGRRKGDKDDHLSDDEWLEANPARRPVVVIDNFLHKSKDNQMVYNKLAEWAAALIHTNIAHVVFLTSDLSYSKTLSQALPNQVFHLVSFTDCKPEVAKRFVLSHVSGSEESKGVDYSDEKFSQELSGCIKQLGGRLTDLEFFARMISRGLTPNNAVQQIIHQSAAEILKIFITEVDPSSRGWTPEQAWYLIKNLGTAKAQAGNHSSSDGDAGADASIRYSDIILSDLFKKDGEATLLALEKAELITVISKNGRPSIIKPGKPVLAAAFNQLVEDKVLRSRLDLRILGQMIAIQNQAINKIEDELQVLGSFPKEPSEARRRIKWLLTNLALSQAKIDQYEMESAQIKLVLKTEF</sequence>
<dbReference type="FunCoup" id="E4UZ54">
    <property type="interactions" value="132"/>
</dbReference>
<evidence type="ECO:0000256" key="8">
    <source>
        <dbReference type="ARBA" id="ARBA00023136"/>
    </source>
</evidence>
<accession>E4UZ54</accession>
<dbReference type="HOGENOM" id="CLU_007861_1_0_1"/>
<feature type="domain" description="Mitochondrial escape protein 2 C-terminal" evidence="11">
    <location>
        <begin position="368"/>
        <end position="800"/>
    </location>
</feature>
<keyword evidence="7 10" id="KW-0496">Mitochondrion</keyword>
<dbReference type="STRING" id="535722.E4UZ54"/>
<keyword evidence="10" id="KW-0507">mRNA processing</keyword>
<evidence type="ECO:0000256" key="6">
    <source>
        <dbReference type="ARBA" id="ARBA00022989"/>
    </source>
</evidence>
<dbReference type="EMBL" id="DS989826">
    <property type="protein sequence ID" value="EFR03384.1"/>
    <property type="molecule type" value="Genomic_DNA"/>
</dbReference>
<dbReference type="InParanoid" id="E4UZ54"/>
<keyword evidence="8 10" id="KW-0472">Membrane</keyword>
<keyword evidence="4 10" id="KW-0812">Transmembrane</keyword>
<dbReference type="Proteomes" id="UP000002669">
    <property type="component" value="Unassembled WGS sequence"/>
</dbReference>
<evidence type="ECO:0000256" key="1">
    <source>
        <dbReference type="ARBA" id="ARBA00004434"/>
    </source>
</evidence>
<evidence type="ECO:0000256" key="3">
    <source>
        <dbReference type="ARBA" id="ARBA00020222"/>
    </source>
</evidence>
<keyword evidence="10" id="KW-0694">RNA-binding</keyword>
<dbReference type="PANTHER" id="PTHR32198:SF2">
    <property type="entry name" value="MITOCHONDRIAL ESCAPE PROTEIN 2"/>
    <property type="match status" value="1"/>
</dbReference>
<dbReference type="OMA" id="WTPEQAW"/>
<evidence type="ECO:0000256" key="5">
    <source>
        <dbReference type="ARBA" id="ARBA00022792"/>
    </source>
</evidence>
<evidence type="ECO:0000256" key="4">
    <source>
        <dbReference type="ARBA" id="ARBA00022692"/>
    </source>
</evidence>
<evidence type="ECO:0000313" key="12">
    <source>
        <dbReference type="EMBL" id="EFR03384.1"/>
    </source>
</evidence>
<comment type="similarity">
    <text evidence="2 10">Belongs to the YME2 family.</text>
</comment>
<reference evidence="13" key="1">
    <citation type="journal article" date="2012" name="MBio">
        <title>Comparative genome analysis of Trichophyton rubrum and related dermatophytes reveals candidate genes involved in infection.</title>
        <authorList>
            <person name="Martinez D.A."/>
            <person name="Oliver B.G."/>
            <person name="Graeser Y."/>
            <person name="Goldberg J.M."/>
            <person name="Li W."/>
            <person name="Martinez-Rossi N.M."/>
            <person name="Monod M."/>
            <person name="Shelest E."/>
            <person name="Barton R.C."/>
            <person name="Birch E."/>
            <person name="Brakhage A.A."/>
            <person name="Chen Z."/>
            <person name="Gurr S.J."/>
            <person name="Heiman D."/>
            <person name="Heitman J."/>
            <person name="Kosti I."/>
            <person name="Rossi A."/>
            <person name="Saif S."/>
            <person name="Samalova M."/>
            <person name="Saunders C.W."/>
            <person name="Shea T."/>
            <person name="Summerbell R.C."/>
            <person name="Xu J."/>
            <person name="Young S."/>
            <person name="Zeng Q."/>
            <person name="Birren B.W."/>
            <person name="Cuomo C.A."/>
            <person name="White T.C."/>
        </authorList>
    </citation>
    <scope>NUCLEOTIDE SEQUENCE [LARGE SCALE GENOMIC DNA]</scope>
    <source>
        <strain evidence="13">ATCC MYA-4604 / CBS 118893</strain>
    </source>
</reference>
<dbReference type="RefSeq" id="XP_003171838.1">
    <property type="nucleotide sequence ID" value="XM_003171790.1"/>
</dbReference>
<evidence type="ECO:0000256" key="7">
    <source>
        <dbReference type="ARBA" id="ARBA00023128"/>
    </source>
</evidence>
<dbReference type="GO" id="GO:0006397">
    <property type="term" value="P:mRNA processing"/>
    <property type="evidence" value="ECO:0007669"/>
    <property type="project" value="UniProtKB-UniRule"/>
</dbReference>
<dbReference type="PANTHER" id="PTHR32198">
    <property type="entry name" value="MITOCHONDRIAL ESCAPE PROTEIN 2"/>
    <property type="match status" value="1"/>
</dbReference>
<evidence type="ECO:0000313" key="13">
    <source>
        <dbReference type="Proteomes" id="UP000002669"/>
    </source>
</evidence>
<dbReference type="InterPro" id="IPR035979">
    <property type="entry name" value="RBD_domain_sf"/>
</dbReference>
<gene>
    <name evidence="12" type="ORF">MGYG_06383</name>
</gene>
<comment type="subcellular location">
    <subcellularLocation>
        <location evidence="1 10">Mitochondrion inner membrane</location>
        <topology evidence="1 10">Single-pass membrane protein</topology>
    </subcellularLocation>
</comment>
<keyword evidence="13" id="KW-1185">Reference proteome</keyword>
<dbReference type="Pfam" id="PF10443">
    <property type="entry name" value="RNA12"/>
    <property type="match status" value="1"/>
</dbReference>
<feature type="transmembrane region" description="Helical" evidence="10">
    <location>
        <begin position="293"/>
        <end position="313"/>
    </location>
</feature>
<keyword evidence="5 10" id="KW-0999">Mitochondrion inner membrane</keyword>
<evidence type="ECO:0000256" key="9">
    <source>
        <dbReference type="ARBA" id="ARBA00025276"/>
    </source>
</evidence>
<dbReference type="eggNOG" id="ENOG502QS0P">
    <property type="taxonomic scope" value="Eukaryota"/>
</dbReference>
<evidence type="ECO:0000259" key="11">
    <source>
        <dbReference type="Pfam" id="PF10443"/>
    </source>
</evidence>
<name>E4UZ54_ARTGP</name>
<organism evidence="13">
    <name type="scientific">Arthroderma gypseum (strain ATCC MYA-4604 / CBS 118893)</name>
    <name type="common">Microsporum gypseum</name>
    <dbReference type="NCBI Taxonomy" id="535722"/>
    <lineage>
        <taxon>Eukaryota</taxon>
        <taxon>Fungi</taxon>
        <taxon>Dikarya</taxon>
        <taxon>Ascomycota</taxon>
        <taxon>Pezizomycotina</taxon>
        <taxon>Eurotiomycetes</taxon>
        <taxon>Eurotiomycetidae</taxon>
        <taxon>Onygenales</taxon>
        <taxon>Arthrodermataceae</taxon>
        <taxon>Nannizzia</taxon>
    </lineage>
</organism>
<proteinExistence type="inferred from homology"/>
<keyword evidence="6 10" id="KW-1133">Transmembrane helix</keyword>
<dbReference type="VEuPathDB" id="FungiDB:MGYG_06383"/>
<dbReference type="GeneID" id="10027093"/>
<dbReference type="InterPro" id="IPR018850">
    <property type="entry name" value="Mt_escape_2_C"/>
</dbReference>
<evidence type="ECO:0000256" key="10">
    <source>
        <dbReference type="RuleBase" id="RU367108"/>
    </source>
</evidence>
<dbReference type="OrthoDB" id="10267654at2759"/>
<dbReference type="InterPro" id="IPR039627">
    <property type="entry name" value="Yme2_C"/>
</dbReference>
<evidence type="ECO:0000256" key="2">
    <source>
        <dbReference type="ARBA" id="ARBA00010320"/>
    </source>
</evidence>
<comment type="function">
    <text evidence="9 10">Plays a role in maintaining the mitochondrial genome and in controlling the mtDNA escape. Involved in the regulation of mtDNA nucleotide structure and number. May have a dispensable role in early maturation of pre-rRNA.</text>
</comment>
<dbReference type="AlphaFoldDB" id="E4UZ54"/>